<dbReference type="SUPFAM" id="SSF54637">
    <property type="entry name" value="Thioesterase/thiol ester dehydrase-isomerase"/>
    <property type="match status" value="2"/>
</dbReference>
<comment type="caution">
    <text evidence="3">The sequence shown here is derived from an EMBL/GenBank/DDBJ whole genome shotgun (WGS) entry which is preliminary data.</text>
</comment>
<evidence type="ECO:0000259" key="2">
    <source>
        <dbReference type="Pfam" id="PF01575"/>
    </source>
</evidence>
<dbReference type="InterPro" id="IPR029069">
    <property type="entry name" value="HotDog_dom_sf"/>
</dbReference>
<dbReference type="OrthoDB" id="9774179at2"/>
<dbReference type="Pfam" id="PF01575">
    <property type="entry name" value="MaoC_dehydratas"/>
    <property type="match status" value="1"/>
</dbReference>
<dbReference type="InterPro" id="IPR002539">
    <property type="entry name" value="MaoC-like_dom"/>
</dbReference>
<sequence>MSIRHFDALPKPYKAYGKVILSLIKKPKVKTKTLPQAEYIVDRLNIDEKHLKAYNDICTFKNDGTVPAMYLAVLAQSLQMSMMTEEPFPFALLGMVHIRNVVRQTRKIKADEVLSLSCKFGELRPHDKGQQFDFITAASVNGEQVYSGVTTYLVRSKAGAASKSDKPKENSKPEYQSKQDWSIPENIGRRYAAISGDVNLIHIHEYTAKAFGFKRAIAHGMWTKARSLAALGDLPDAYEADVQFKLPVFIPTKVTLMSSKDATIQFELCDSKEGKPHLSGQVIAQ</sequence>
<feature type="domain" description="MaoC-like" evidence="2">
    <location>
        <begin position="178"/>
        <end position="260"/>
    </location>
</feature>
<evidence type="ECO:0000313" key="4">
    <source>
        <dbReference type="Proteomes" id="UP000192132"/>
    </source>
</evidence>
<evidence type="ECO:0000313" key="3">
    <source>
        <dbReference type="EMBL" id="ONG42330.1"/>
    </source>
</evidence>
<keyword evidence="4" id="KW-1185">Reference proteome</keyword>
<name>A0A1S8CZ86_9GAMM</name>
<accession>A0A1S8CZ86</accession>
<feature type="region of interest" description="Disordered" evidence="1">
    <location>
        <begin position="160"/>
        <end position="179"/>
    </location>
</feature>
<dbReference type="Proteomes" id="UP000192132">
    <property type="component" value="Unassembled WGS sequence"/>
</dbReference>
<evidence type="ECO:0000256" key="1">
    <source>
        <dbReference type="SAM" id="MobiDB-lite"/>
    </source>
</evidence>
<dbReference type="EMBL" id="MLCN01000001">
    <property type="protein sequence ID" value="ONG42330.1"/>
    <property type="molecule type" value="Genomic_DNA"/>
</dbReference>
<dbReference type="PANTHER" id="PTHR43841">
    <property type="entry name" value="3-HYDROXYACYL-THIOESTER DEHYDRATASE HTDX-RELATED"/>
    <property type="match status" value="1"/>
</dbReference>
<organism evidence="3 4">
    <name type="scientific">Alkanindiges hydrocarboniclasticus</name>
    <dbReference type="NCBI Taxonomy" id="1907941"/>
    <lineage>
        <taxon>Bacteria</taxon>
        <taxon>Pseudomonadati</taxon>
        <taxon>Pseudomonadota</taxon>
        <taxon>Gammaproteobacteria</taxon>
        <taxon>Moraxellales</taxon>
        <taxon>Moraxellaceae</taxon>
        <taxon>Alkanindiges</taxon>
    </lineage>
</organism>
<feature type="compositionally biased region" description="Basic and acidic residues" evidence="1">
    <location>
        <begin position="163"/>
        <end position="177"/>
    </location>
</feature>
<dbReference type="STRING" id="1907941.BKE30_00560"/>
<gene>
    <name evidence="3" type="ORF">BKE30_00560</name>
</gene>
<reference evidence="3 4" key="1">
    <citation type="submission" date="2016-10" db="EMBL/GenBank/DDBJ databases">
        <title>Draft Genome sequence of Alkanindiges sp. strain H1.</title>
        <authorList>
            <person name="Subhash Y."/>
            <person name="Lee S."/>
        </authorList>
    </citation>
    <scope>NUCLEOTIDE SEQUENCE [LARGE SCALE GENOMIC DNA]</scope>
    <source>
        <strain evidence="3 4">H1</strain>
    </source>
</reference>
<dbReference type="RefSeq" id="WP_076876717.1">
    <property type="nucleotide sequence ID" value="NZ_MLCN01000001.1"/>
</dbReference>
<protein>
    <recommendedName>
        <fullName evidence="2">MaoC-like domain-containing protein</fullName>
    </recommendedName>
</protein>
<dbReference type="Gene3D" id="3.10.129.10">
    <property type="entry name" value="Hotdog Thioesterase"/>
    <property type="match status" value="1"/>
</dbReference>
<proteinExistence type="predicted"/>
<dbReference type="PANTHER" id="PTHR43841:SF1">
    <property type="entry name" value="3-HYDROXYACYL-THIOESTER DEHYDRATASE X"/>
    <property type="match status" value="1"/>
</dbReference>
<dbReference type="AlphaFoldDB" id="A0A1S8CZ86"/>